<evidence type="ECO:0000313" key="4">
    <source>
        <dbReference type="Proteomes" id="UP000199341"/>
    </source>
</evidence>
<reference evidence="3 4" key="1">
    <citation type="submission" date="2016-10" db="EMBL/GenBank/DDBJ databases">
        <authorList>
            <person name="de Groot N.N."/>
        </authorList>
    </citation>
    <scope>NUCLEOTIDE SEQUENCE [LARGE SCALE GENOMIC DNA]</scope>
    <source>
        <strain evidence="3 4">CGMCC 4.2022</strain>
    </source>
</reference>
<proteinExistence type="predicted"/>
<evidence type="ECO:0000256" key="2">
    <source>
        <dbReference type="SAM" id="Phobius"/>
    </source>
</evidence>
<gene>
    <name evidence="3" type="ORF">SAMN05216259_106217</name>
</gene>
<sequence length="244" mass="24852">MKTRERFAAGGGGRQSAPAPNLHGPGGAERLPVAPRERKPALAALAVLLILVGALGATVMVMRAGNKVSVVEVTSPVAAGEKIPSSAIREVMVSDNTGLSFIRWNQRGDLTSHFRAATNLTQGSVLVRSMITDQDNSVPAGKSLVGISLKEGQFPTGLRTGQTVAAYFVGDTTKTSSGTSGDSAGSGSTLISDTLVLRSIDTNSSDVGTSDTSVTVIADDSVVSALTTAASSQDVALVSVPSKN</sequence>
<accession>A0A1H0FA24</accession>
<name>A0A1H0FA24_9ACTN</name>
<keyword evidence="2" id="KW-0472">Membrane</keyword>
<keyword evidence="2" id="KW-1133">Transmembrane helix</keyword>
<organism evidence="3 4">
    <name type="scientific">Actinacidiphila guanduensis</name>
    <dbReference type="NCBI Taxonomy" id="310781"/>
    <lineage>
        <taxon>Bacteria</taxon>
        <taxon>Bacillati</taxon>
        <taxon>Actinomycetota</taxon>
        <taxon>Actinomycetes</taxon>
        <taxon>Kitasatosporales</taxon>
        <taxon>Streptomycetaceae</taxon>
        <taxon>Actinacidiphila</taxon>
    </lineage>
</organism>
<feature type="region of interest" description="Disordered" evidence="1">
    <location>
        <begin position="1"/>
        <end position="32"/>
    </location>
</feature>
<dbReference type="OrthoDB" id="3852227at2"/>
<evidence type="ECO:0000313" key="3">
    <source>
        <dbReference type="EMBL" id="SDN91567.1"/>
    </source>
</evidence>
<dbReference type="STRING" id="310781.SAMN05216259_106217"/>
<dbReference type="AlphaFoldDB" id="A0A1H0FA24"/>
<dbReference type="Proteomes" id="UP000199341">
    <property type="component" value="Unassembled WGS sequence"/>
</dbReference>
<evidence type="ECO:0008006" key="5">
    <source>
        <dbReference type="Google" id="ProtNLM"/>
    </source>
</evidence>
<keyword evidence="2" id="KW-0812">Transmembrane</keyword>
<dbReference type="EMBL" id="FNIE01000006">
    <property type="protein sequence ID" value="SDN91567.1"/>
    <property type="molecule type" value="Genomic_DNA"/>
</dbReference>
<feature type="transmembrane region" description="Helical" evidence="2">
    <location>
        <begin position="41"/>
        <end position="62"/>
    </location>
</feature>
<keyword evidence="4" id="KW-1185">Reference proteome</keyword>
<dbReference type="RefSeq" id="WP_093785004.1">
    <property type="nucleotide sequence ID" value="NZ_FNIE01000006.1"/>
</dbReference>
<protein>
    <recommendedName>
        <fullName evidence="5">SAF domain-containing protein</fullName>
    </recommendedName>
</protein>
<evidence type="ECO:0000256" key="1">
    <source>
        <dbReference type="SAM" id="MobiDB-lite"/>
    </source>
</evidence>